<protein>
    <submittedName>
        <fullName evidence="2">Uncharacterized protein</fullName>
    </submittedName>
</protein>
<reference evidence="2" key="1">
    <citation type="submission" date="2020-02" db="EMBL/GenBank/DDBJ databases">
        <authorList>
            <person name="Meier V. D."/>
        </authorList>
    </citation>
    <scope>NUCLEOTIDE SEQUENCE</scope>
    <source>
        <strain evidence="2">AVDCRST_MAG19</strain>
    </source>
</reference>
<accession>A0A6J4UWP4</accession>
<evidence type="ECO:0000256" key="1">
    <source>
        <dbReference type="SAM" id="MobiDB-lite"/>
    </source>
</evidence>
<name>A0A6J4UWP4_9BACT</name>
<feature type="non-terminal residue" evidence="2">
    <location>
        <position position="47"/>
    </location>
</feature>
<feature type="region of interest" description="Disordered" evidence="1">
    <location>
        <begin position="20"/>
        <end position="47"/>
    </location>
</feature>
<gene>
    <name evidence="2" type="ORF">AVDCRST_MAG19-1889</name>
</gene>
<evidence type="ECO:0000313" key="2">
    <source>
        <dbReference type="EMBL" id="CAA9562036.1"/>
    </source>
</evidence>
<dbReference type="EMBL" id="CADCWL010000083">
    <property type="protein sequence ID" value="CAA9562036.1"/>
    <property type="molecule type" value="Genomic_DNA"/>
</dbReference>
<proteinExistence type="predicted"/>
<sequence length="47" mass="4847">WTRARRPGQGWPTAICASAATPFGASTGSPRGGSACSRRGTWSVVRA</sequence>
<feature type="non-terminal residue" evidence="2">
    <location>
        <position position="1"/>
    </location>
</feature>
<dbReference type="AlphaFoldDB" id="A0A6J4UWP4"/>
<organism evidence="2">
    <name type="scientific">uncultured Thermomicrobiales bacterium</name>
    <dbReference type="NCBI Taxonomy" id="1645740"/>
    <lineage>
        <taxon>Bacteria</taxon>
        <taxon>Pseudomonadati</taxon>
        <taxon>Thermomicrobiota</taxon>
        <taxon>Thermomicrobia</taxon>
        <taxon>Thermomicrobiales</taxon>
        <taxon>environmental samples</taxon>
    </lineage>
</organism>